<evidence type="ECO:0000256" key="13">
    <source>
        <dbReference type="ARBA" id="ARBA00022974"/>
    </source>
</evidence>
<feature type="modified residue" description="Phosphotyrosine; by PKDCC" evidence="24">
    <location>
        <position position="897"/>
    </location>
</feature>
<feature type="short sequence motif" description="GXSXG" evidence="26">
    <location>
        <begin position="265"/>
        <end position="269"/>
    </location>
</feature>
<dbReference type="PROSITE" id="PS51635">
    <property type="entry name" value="PNPLA"/>
    <property type="match status" value="1"/>
</dbReference>
<feature type="binding site" evidence="23">
    <location>
        <position position="694"/>
    </location>
    <ligand>
        <name>Zn(2+)</name>
        <dbReference type="ChEBI" id="CHEBI:29105"/>
        <label>1</label>
    </ligand>
</feature>
<dbReference type="SMART" id="SM00235">
    <property type="entry name" value="ZnMc"/>
    <property type="match status" value="1"/>
</dbReference>
<keyword evidence="7 23" id="KW-0479">Metal-binding</keyword>
<feature type="coiled-coil region" evidence="27">
    <location>
        <begin position="1376"/>
        <end position="1491"/>
    </location>
</feature>
<dbReference type="InterPro" id="IPR018487">
    <property type="entry name" value="Hemopexin-like_repeat"/>
</dbReference>
<feature type="compositionally biased region" description="Basic and acidic residues" evidence="28">
    <location>
        <begin position="1831"/>
        <end position="1850"/>
    </location>
</feature>
<dbReference type="InterPro" id="IPR018486">
    <property type="entry name" value="Hemopexin_CS"/>
</dbReference>
<feature type="coiled-coil region" evidence="27">
    <location>
        <begin position="1238"/>
        <end position="1265"/>
    </location>
</feature>
<feature type="binding site" evidence="23">
    <location>
        <position position="701"/>
    </location>
    <ligand>
        <name>Ca(2+)</name>
        <dbReference type="ChEBI" id="CHEBI:29108"/>
        <label>2</label>
    </ligand>
</feature>
<keyword evidence="8" id="KW-0732">Signal</keyword>
<evidence type="ECO:0000259" key="29">
    <source>
        <dbReference type="PROSITE" id="PS51635"/>
    </source>
</evidence>
<feature type="binding site" evidence="23">
    <location>
        <position position="707"/>
    </location>
    <ligand>
        <name>Ca(2+)</name>
        <dbReference type="ChEBI" id="CHEBI:29108"/>
        <label>3</label>
    </ligand>
</feature>
<evidence type="ECO:0000256" key="18">
    <source>
        <dbReference type="ARBA" id="ARBA00023157"/>
    </source>
</evidence>
<evidence type="ECO:0000256" key="5">
    <source>
        <dbReference type="ARBA" id="ARBA00022622"/>
    </source>
</evidence>
<dbReference type="GO" id="GO:0008270">
    <property type="term" value="F:zinc ion binding"/>
    <property type="evidence" value="ECO:0007669"/>
    <property type="project" value="InterPro"/>
</dbReference>
<feature type="binding site" evidence="23">
    <location>
        <position position="915"/>
    </location>
    <ligand>
        <name>Ca(2+)</name>
        <dbReference type="ChEBI" id="CHEBI:29108"/>
        <label>5</label>
    </ligand>
</feature>
<dbReference type="SMART" id="SM00120">
    <property type="entry name" value="HX"/>
    <property type="match status" value="4"/>
</dbReference>
<feature type="binding site" evidence="23">
    <location>
        <position position="822"/>
    </location>
    <ligand>
        <name>Ca(2+)</name>
        <dbReference type="ChEBI" id="CHEBI:29108"/>
        <label>4</label>
    </ligand>
</feature>
<dbReference type="InterPro" id="IPR036365">
    <property type="entry name" value="PGBD-like_sf"/>
</dbReference>
<dbReference type="GO" id="GO:0006508">
    <property type="term" value="P:proteolysis"/>
    <property type="evidence" value="ECO:0007669"/>
    <property type="project" value="UniProtKB-KW"/>
</dbReference>
<evidence type="ECO:0000256" key="7">
    <source>
        <dbReference type="ARBA" id="ARBA00022723"/>
    </source>
</evidence>
<dbReference type="GO" id="GO:0004222">
    <property type="term" value="F:metalloendopeptidase activity"/>
    <property type="evidence" value="ECO:0007669"/>
    <property type="project" value="InterPro"/>
</dbReference>
<keyword evidence="27" id="KW-0175">Coiled coil</keyword>
<evidence type="ECO:0000256" key="11">
    <source>
        <dbReference type="ARBA" id="ARBA00022833"/>
    </source>
</evidence>
<feature type="compositionally biased region" description="Basic and acidic residues" evidence="28">
    <location>
        <begin position="1801"/>
        <end position="1815"/>
    </location>
</feature>
<feature type="repeat" description="Hemopexin" evidence="25">
    <location>
        <begin position="959"/>
        <end position="1008"/>
    </location>
</feature>
<evidence type="ECO:0000256" key="21">
    <source>
        <dbReference type="ARBA" id="ARBA00023288"/>
    </source>
</evidence>
<comment type="cofactor">
    <cofactor evidence="23">
        <name>Zn(2+)</name>
        <dbReference type="ChEBI" id="CHEBI:29105"/>
    </cofactor>
    <text evidence="23">Binds 2 Zn(2+) ions per subunit.</text>
</comment>
<evidence type="ECO:0000313" key="31">
    <source>
        <dbReference type="Proteomes" id="UP000014500"/>
    </source>
</evidence>
<feature type="region of interest" description="Disordered" evidence="28">
    <location>
        <begin position="774"/>
        <end position="813"/>
    </location>
</feature>
<feature type="binding site" evidence="23">
    <location>
        <position position="728"/>
    </location>
    <ligand>
        <name>Zn(2+)</name>
        <dbReference type="ChEBI" id="CHEBI:29105"/>
        <label>2</label>
        <note>catalytic</note>
    </ligand>
</feature>
<reference evidence="30" key="2">
    <citation type="submission" date="2015-02" db="UniProtKB">
        <authorList>
            <consortium name="EnsemblMetazoa"/>
        </authorList>
    </citation>
    <scope>IDENTIFICATION</scope>
</reference>
<reference evidence="31" key="1">
    <citation type="submission" date="2011-05" db="EMBL/GenBank/DDBJ databases">
        <authorList>
            <person name="Richards S.R."/>
            <person name="Qu J."/>
            <person name="Jiang H."/>
            <person name="Jhangiani S.N."/>
            <person name="Agravi P."/>
            <person name="Goodspeed R."/>
            <person name="Gross S."/>
            <person name="Mandapat C."/>
            <person name="Jackson L."/>
            <person name="Mathew T."/>
            <person name="Pu L."/>
            <person name="Thornton R."/>
            <person name="Saada N."/>
            <person name="Wilczek-Boney K.B."/>
            <person name="Lee S."/>
            <person name="Kovar C."/>
            <person name="Wu Y."/>
            <person name="Scherer S.E."/>
            <person name="Worley K.C."/>
            <person name="Muzny D.M."/>
            <person name="Gibbs R."/>
        </authorList>
    </citation>
    <scope>NUCLEOTIDE SEQUENCE</scope>
    <source>
        <strain evidence="31">Brora</strain>
    </source>
</reference>
<dbReference type="Pfam" id="PF00413">
    <property type="entry name" value="Peptidase_M10"/>
    <property type="match status" value="1"/>
</dbReference>
<dbReference type="STRING" id="126957.T1INB6"/>
<feature type="compositionally biased region" description="Gly residues" evidence="28">
    <location>
        <begin position="790"/>
        <end position="802"/>
    </location>
</feature>
<dbReference type="InterPro" id="IPR000585">
    <property type="entry name" value="Hemopexin-like_dom"/>
</dbReference>
<keyword evidence="26" id="KW-0442">Lipid degradation</keyword>
<evidence type="ECO:0000256" key="23">
    <source>
        <dbReference type="PIRSR" id="PIRSR621190-2"/>
    </source>
</evidence>
<feature type="binding site" evidence="23">
    <location>
        <position position="710"/>
    </location>
    <ligand>
        <name>Ca(2+)</name>
        <dbReference type="ChEBI" id="CHEBI:29108"/>
        <label>1</label>
    </ligand>
</feature>
<dbReference type="PRINTS" id="PR00138">
    <property type="entry name" value="MATRIXIN"/>
</dbReference>
<feature type="region of interest" description="Disordered" evidence="28">
    <location>
        <begin position="1831"/>
        <end position="1874"/>
    </location>
</feature>
<evidence type="ECO:0000256" key="1">
    <source>
        <dbReference type="ARBA" id="ARBA00004609"/>
    </source>
</evidence>
<keyword evidence="10 26" id="KW-0378">Hydrolase</keyword>
<dbReference type="InterPro" id="IPR021190">
    <property type="entry name" value="Pept_M10A"/>
</dbReference>
<dbReference type="InterPro" id="IPR006026">
    <property type="entry name" value="Peptidase_Metallo"/>
</dbReference>
<dbReference type="Pfam" id="PF01734">
    <property type="entry name" value="Patatin"/>
    <property type="match status" value="1"/>
</dbReference>
<dbReference type="GO" id="GO:0005886">
    <property type="term" value="C:plasma membrane"/>
    <property type="evidence" value="ECO:0007669"/>
    <property type="project" value="UniProtKB-SubCell"/>
</dbReference>
<evidence type="ECO:0000256" key="27">
    <source>
        <dbReference type="SAM" id="Coils"/>
    </source>
</evidence>
<feature type="coiled-coil region" evidence="27">
    <location>
        <begin position="1291"/>
        <end position="1343"/>
    </location>
</feature>
<dbReference type="Pfam" id="PF01153">
    <property type="entry name" value="Glypican"/>
    <property type="match status" value="1"/>
</dbReference>
<dbReference type="InterPro" id="IPR002477">
    <property type="entry name" value="Peptidoglycan-bd-like"/>
</dbReference>
<dbReference type="GO" id="GO:0098552">
    <property type="term" value="C:side of membrane"/>
    <property type="evidence" value="ECO:0007669"/>
    <property type="project" value="UniProtKB-KW"/>
</dbReference>
<dbReference type="eggNOG" id="KOG3773">
    <property type="taxonomic scope" value="Eukaryota"/>
</dbReference>
<dbReference type="Pfam" id="PF00045">
    <property type="entry name" value="Hemopexin"/>
    <property type="match status" value="4"/>
</dbReference>
<feature type="region of interest" description="Disordered" evidence="28">
    <location>
        <begin position="197"/>
        <end position="249"/>
    </location>
</feature>
<dbReference type="GO" id="GO:0031012">
    <property type="term" value="C:extracellular matrix"/>
    <property type="evidence" value="ECO:0007669"/>
    <property type="project" value="InterPro"/>
</dbReference>
<evidence type="ECO:0000256" key="17">
    <source>
        <dbReference type="ARBA" id="ARBA00023145"/>
    </source>
</evidence>
<keyword evidence="31" id="KW-1185">Reference proteome</keyword>
<keyword evidence="6" id="KW-0645">Protease</keyword>
<keyword evidence="5" id="KW-0336">GPI-anchor</keyword>
<dbReference type="GO" id="GO:0009966">
    <property type="term" value="P:regulation of signal transduction"/>
    <property type="evidence" value="ECO:0007669"/>
    <property type="project" value="InterPro"/>
</dbReference>
<dbReference type="FunFam" id="2.110.10.10:FF:000007">
    <property type="entry name" value="stromelysin-3 isoform X2"/>
    <property type="match status" value="1"/>
</dbReference>
<dbReference type="InterPro" id="IPR001818">
    <property type="entry name" value="Pept_M10_metallopeptidase"/>
</dbReference>
<dbReference type="InterPro" id="IPR016035">
    <property type="entry name" value="Acyl_Trfase/lysoPLipase"/>
</dbReference>
<feature type="binding site" evidence="23">
    <location>
        <position position="703"/>
    </location>
    <ligand>
        <name>Ca(2+)</name>
        <dbReference type="ChEBI" id="CHEBI:29108"/>
        <label>2</label>
    </ligand>
</feature>
<keyword evidence="9" id="KW-0677">Repeat</keyword>
<dbReference type="GO" id="GO:0005615">
    <property type="term" value="C:extracellular space"/>
    <property type="evidence" value="ECO:0007669"/>
    <property type="project" value="TreeGrafter"/>
</dbReference>
<evidence type="ECO:0000256" key="12">
    <source>
        <dbReference type="ARBA" id="ARBA00022837"/>
    </source>
</evidence>
<feature type="binding site" description="in inhibited form" evidence="23">
    <location>
        <position position="595"/>
    </location>
    <ligand>
        <name>Zn(2+)</name>
        <dbReference type="ChEBI" id="CHEBI:29105"/>
        <label>2</label>
        <note>catalytic</note>
    </ligand>
</feature>
<keyword evidence="19" id="KW-0325">Glycoprotein</keyword>
<dbReference type="InterPro" id="IPR001863">
    <property type="entry name" value="Glypican"/>
</dbReference>
<dbReference type="InterPro" id="IPR024079">
    <property type="entry name" value="MetalloPept_cat_dom_sf"/>
</dbReference>
<dbReference type="InterPro" id="IPR033739">
    <property type="entry name" value="M10A_MMP"/>
</dbReference>
<evidence type="ECO:0000256" key="3">
    <source>
        <dbReference type="ARBA" id="ARBA00010370"/>
    </source>
</evidence>
<name>T1INB6_STRMM</name>
<feature type="binding site" evidence="23">
    <location>
        <position position="687"/>
    </location>
    <ligand>
        <name>Ca(2+)</name>
        <dbReference type="ChEBI" id="CHEBI:29108"/>
        <label>3</label>
    </ligand>
</feature>
<dbReference type="FunFam" id="3.40.390.10:FF:000022">
    <property type="entry name" value="Matrix metalloproteinase 1, isoform C"/>
    <property type="match status" value="1"/>
</dbReference>
<dbReference type="EMBL" id="JH431152">
    <property type="status" value="NOT_ANNOTATED_CDS"/>
    <property type="molecule type" value="Genomic_DNA"/>
</dbReference>
<evidence type="ECO:0000256" key="8">
    <source>
        <dbReference type="ARBA" id="ARBA00022729"/>
    </source>
</evidence>
<comment type="similarity">
    <text evidence="2">Belongs to the glypican family.</text>
</comment>
<protein>
    <recommendedName>
        <fullName evidence="29">PNPLA domain-containing protein</fullName>
    </recommendedName>
</protein>
<evidence type="ECO:0000256" key="28">
    <source>
        <dbReference type="SAM" id="MobiDB-lite"/>
    </source>
</evidence>
<evidence type="ECO:0000256" key="2">
    <source>
        <dbReference type="ARBA" id="ARBA00010260"/>
    </source>
</evidence>
<dbReference type="Gene3D" id="3.40.1090.10">
    <property type="entry name" value="Cytosolic phospholipase A2 catalytic domain"/>
    <property type="match status" value="1"/>
</dbReference>
<feature type="region of interest" description="Disordered" evidence="28">
    <location>
        <begin position="1715"/>
        <end position="1754"/>
    </location>
</feature>
<feature type="repeat" description="Hemopexin" evidence="25">
    <location>
        <begin position="863"/>
        <end position="908"/>
    </location>
</feature>
<evidence type="ECO:0000256" key="4">
    <source>
        <dbReference type="ARBA" id="ARBA00022475"/>
    </source>
</evidence>
<keyword evidence="4" id="KW-1003">Cell membrane</keyword>
<keyword evidence="14" id="KW-0482">Metalloprotease</keyword>
<dbReference type="PANTHER" id="PTHR10201">
    <property type="entry name" value="MATRIX METALLOPROTEINASE"/>
    <property type="match status" value="1"/>
</dbReference>
<keyword evidence="12 23" id="KW-0106">Calcium</keyword>
<feature type="binding site" evidence="23">
    <location>
        <position position="705"/>
    </location>
    <ligand>
        <name>Zn(2+)</name>
        <dbReference type="ChEBI" id="CHEBI:29105"/>
        <label>1</label>
    </ligand>
</feature>
<feature type="domain" description="PNPLA" evidence="29">
    <location>
        <begin position="234"/>
        <end position="400"/>
    </location>
</feature>
<feature type="repeat" description="Hemopexin" evidence="25">
    <location>
        <begin position="909"/>
        <end position="958"/>
    </location>
</feature>
<dbReference type="Pfam" id="PF01471">
    <property type="entry name" value="PG_binding_1"/>
    <property type="match status" value="1"/>
</dbReference>
<feature type="active site" description="Proton acceptor" evidence="26">
    <location>
        <position position="387"/>
    </location>
</feature>
<keyword evidence="18" id="KW-1015">Disulfide bond</keyword>
<dbReference type="PANTHER" id="PTHR10201:SF291">
    <property type="entry name" value="MATRIX METALLOPROTEINASE 1, ISOFORM C-RELATED"/>
    <property type="match status" value="1"/>
</dbReference>
<dbReference type="SUPFAM" id="SSF55486">
    <property type="entry name" value="Metalloproteases ('zincins'), catalytic domain"/>
    <property type="match status" value="1"/>
</dbReference>
<dbReference type="eggNOG" id="KOG3821">
    <property type="taxonomic scope" value="Eukaryota"/>
</dbReference>
<evidence type="ECO:0000256" key="19">
    <source>
        <dbReference type="ARBA" id="ARBA00023180"/>
    </source>
</evidence>
<dbReference type="CDD" id="cd00094">
    <property type="entry name" value="HX"/>
    <property type="match status" value="1"/>
</dbReference>
<feature type="active site" description="Nucleophile" evidence="26">
    <location>
        <position position="267"/>
    </location>
</feature>
<keyword evidence="13" id="KW-0654">Proteoglycan</keyword>
<dbReference type="SUPFAM" id="SSF50923">
    <property type="entry name" value="Hemopexin-like domain"/>
    <property type="match status" value="1"/>
</dbReference>
<dbReference type="GO" id="GO:0030574">
    <property type="term" value="P:collagen catabolic process"/>
    <property type="evidence" value="ECO:0007669"/>
    <property type="project" value="TreeGrafter"/>
</dbReference>
<feature type="region of interest" description="Disordered" evidence="28">
    <location>
        <begin position="1787"/>
        <end position="1815"/>
    </location>
</feature>
<keyword evidence="15 26" id="KW-0443">Lipid metabolism</keyword>
<evidence type="ECO:0000313" key="30">
    <source>
        <dbReference type="EnsemblMetazoa" id="SMAR002493-PA"/>
    </source>
</evidence>
<dbReference type="SUPFAM" id="SSF47090">
    <property type="entry name" value="PGBD-like"/>
    <property type="match status" value="1"/>
</dbReference>
<keyword evidence="11 23" id="KW-0862">Zinc</keyword>
<keyword evidence="20" id="KW-0357">Heparan sulfate</keyword>
<feature type="compositionally biased region" description="Polar residues" evidence="28">
    <location>
        <begin position="1656"/>
        <end position="1669"/>
    </location>
</feature>
<feature type="binding site" evidence="23">
    <location>
        <position position="710"/>
    </location>
    <ligand>
        <name>Ca(2+)</name>
        <dbReference type="ChEBI" id="CHEBI:29108"/>
        <label>3</label>
    </ligand>
</feature>
<dbReference type="Proteomes" id="UP000014500">
    <property type="component" value="Unassembled WGS sequence"/>
</dbReference>
<feature type="binding site" evidence="23">
    <location>
        <position position="732"/>
    </location>
    <ligand>
        <name>Zn(2+)</name>
        <dbReference type="ChEBI" id="CHEBI:29105"/>
        <label>2</label>
        <note>catalytic</note>
    </ligand>
</feature>
<feature type="binding site" evidence="23">
    <location>
        <position position="681"/>
    </location>
    <ligand>
        <name>Zn(2+)</name>
        <dbReference type="ChEBI" id="CHEBI:29105"/>
        <label>1</label>
    </ligand>
</feature>
<feature type="binding site" evidence="23">
    <location>
        <position position="746"/>
    </location>
    <ligand>
        <name>Zn(2+)</name>
        <dbReference type="ChEBI" id="CHEBI:29105"/>
        <label>2</label>
        <note>catalytic</note>
    </ligand>
</feature>
<feature type="binding site" evidence="23">
    <location>
        <position position="686"/>
    </location>
    <ligand>
        <name>Ca(2+)</name>
        <dbReference type="ChEBI" id="CHEBI:29108"/>
        <label>3</label>
    </ligand>
</feature>
<dbReference type="PROSITE" id="PS00024">
    <property type="entry name" value="HEMOPEXIN"/>
    <property type="match status" value="2"/>
</dbReference>
<evidence type="ECO:0000256" key="24">
    <source>
        <dbReference type="PIRSR" id="PIRSR621190-4"/>
    </source>
</evidence>
<feature type="binding site" evidence="23">
    <location>
        <position position="738"/>
    </location>
    <ligand>
        <name>Zn(2+)</name>
        <dbReference type="ChEBI" id="CHEBI:29105"/>
        <label>2</label>
        <note>catalytic</note>
    </ligand>
</feature>
<comment type="cofactor">
    <cofactor evidence="23">
        <name>Ca(2+)</name>
        <dbReference type="ChEBI" id="CHEBI:29108"/>
    </cofactor>
    <text evidence="23">Can bind about 5 Ca(2+) ions per subunit.</text>
</comment>
<dbReference type="PROSITE" id="PS51642">
    <property type="entry name" value="HEMOPEXIN_2"/>
    <property type="match status" value="4"/>
</dbReference>
<evidence type="ECO:0000256" key="26">
    <source>
        <dbReference type="PROSITE-ProRule" id="PRU01161"/>
    </source>
</evidence>
<comment type="subcellular location">
    <subcellularLocation>
        <location evidence="1">Cell membrane</location>
        <topology evidence="1">Lipid-anchor</topology>
        <topology evidence="1">GPI-anchor</topology>
    </subcellularLocation>
</comment>
<evidence type="ECO:0000256" key="16">
    <source>
        <dbReference type="ARBA" id="ARBA00023136"/>
    </source>
</evidence>
<dbReference type="SUPFAM" id="SSF52151">
    <property type="entry name" value="FabD/lysophospholipase-like"/>
    <property type="match status" value="1"/>
</dbReference>
<feature type="active site" evidence="22">
    <location>
        <position position="729"/>
    </location>
</feature>
<proteinExistence type="inferred from homology"/>
<dbReference type="GO" id="GO:0016042">
    <property type="term" value="P:lipid catabolic process"/>
    <property type="evidence" value="ECO:0007669"/>
    <property type="project" value="UniProtKB-UniRule"/>
</dbReference>
<dbReference type="Gene3D" id="3.40.390.10">
    <property type="entry name" value="Collagenase (Catalytic Domain)"/>
    <property type="match status" value="1"/>
</dbReference>
<evidence type="ECO:0000256" key="22">
    <source>
        <dbReference type="PIRSR" id="PIRSR621190-1"/>
    </source>
</evidence>
<evidence type="ECO:0000256" key="20">
    <source>
        <dbReference type="ARBA" id="ARBA00023207"/>
    </source>
</evidence>
<organism evidence="30 31">
    <name type="scientific">Strigamia maritima</name>
    <name type="common">European centipede</name>
    <name type="synonym">Geophilus maritimus</name>
    <dbReference type="NCBI Taxonomy" id="126957"/>
    <lineage>
        <taxon>Eukaryota</taxon>
        <taxon>Metazoa</taxon>
        <taxon>Ecdysozoa</taxon>
        <taxon>Arthropoda</taxon>
        <taxon>Myriapoda</taxon>
        <taxon>Chilopoda</taxon>
        <taxon>Pleurostigmophora</taxon>
        <taxon>Geophilomorpha</taxon>
        <taxon>Linotaeniidae</taxon>
        <taxon>Strigamia</taxon>
    </lineage>
</organism>
<dbReference type="eggNOG" id="KOG1565">
    <property type="taxonomic scope" value="Eukaryota"/>
</dbReference>
<dbReference type="EnsemblMetazoa" id="SMAR002493-RA">
    <property type="protein sequence ID" value="SMAR002493-PA"/>
    <property type="gene ID" value="SMAR002493"/>
</dbReference>
<feature type="short sequence motif" description="DGA/G" evidence="26">
    <location>
        <begin position="387"/>
        <end position="389"/>
    </location>
</feature>
<keyword evidence="16" id="KW-0472">Membrane</keyword>
<keyword evidence="17" id="KW-0865">Zymogen</keyword>
<dbReference type="GO" id="GO:0030198">
    <property type="term" value="P:extracellular matrix organization"/>
    <property type="evidence" value="ECO:0007669"/>
    <property type="project" value="TreeGrafter"/>
</dbReference>
<evidence type="ECO:0000256" key="10">
    <source>
        <dbReference type="ARBA" id="ARBA00022801"/>
    </source>
</evidence>
<feature type="binding site" evidence="23">
    <location>
        <position position="824"/>
    </location>
    <ligand>
        <name>Ca(2+)</name>
        <dbReference type="ChEBI" id="CHEBI:29108"/>
        <label>5</label>
    </ligand>
</feature>
<keyword evidence="21" id="KW-0449">Lipoprotein</keyword>
<feature type="binding site" evidence="23">
    <location>
        <position position="679"/>
    </location>
    <ligand>
        <name>Zn(2+)</name>
        <dbReference type="ChEBI" id="CHEBI:29105"/>
        <label>1</label>
    </ligand>
</feature>
<evidence type="ECO:0000256" key="9">
    <source>
        <dbReference type="ARBA" id="ARBA00022737"/>
    </source>
</evidence>
<comment type="similarity">
    <text evidence="3">Belongs to the peptidase M10A family.</text>
</comment>
<dbReference type="Gene3D" id="2.110.10.10">
    <property type="entry name" value="Hemopexin-like domain"/>
    <property type="match status" value="1"/>
</dbReference>
<comment type="caution">
    <text evidence="26">Lacks conserved residue(s) required for the propagation of feature annotation.</text>
</comment>
<feature type="binding site" evidence="23">
    <location>
        <position position="869"/>
    </location>
    <ligand>
        <name>Ca(2+)</name>
        <dbReference type="ChEBI" id="CHEBI:29108"/>
        <label>5</label>
    </ligand>
</feature>
<evidence type="ECO:0000256" key="14">
    <source>
        <dbReference type="ARBA" id="ARBA00023049"/>
    </source>
</evidence>
<feature type="compositionally biased region" description="Basic and acidic residues" evidence="28">
    <location>
        <begin position="1732"/>
        <end position="1749"/>
    </location>
</feature>
<accession>T1INB6</accession>
<feature type="region of interest" description="Disordered" evidence="28">
    <location>
        <begin position="40"/>
        <end position="65"/>
    </location>
</feature>
<dbReference type="InterPro" id="IPR002641">
    <property type="entry name" value="PNPLA_dom"/>
</dbReference>
<dbReference type="InterPro" id="IPR036375">
    <property type="entry name" value="Hemopexin-like_dom_sf"/>
</dbReference>
<evidence type="ECO:0000256" key="25">
    <source>
        <dbReference type="PROSITE-ProRule" id="PRU01011"/>
    </source>
</evidence>
<dbReference type="CDD" id="cd04278">
    <property type="entry name" value="ZnMc_MMP"/>
    <property type="match status" value="1"/>
</dbReference>
<feature type="region of interest" description="Disordered" evidence="28">
    <location>
        <begin position="1641"/>
        <end position="1669"/>
    </location>
</feature>
<evidence type="ECO:0000256" key="15">
    <source>
        <dbReference type="ARBA" id="ARBA00023098"/>
    </source>
</evidence>
<dbReference type="HOGENOM" id="CLU_236355_0_0_1"/>
<feature type="binding site" evidence="23">
    <location>
        <position position="867"/>
    </location>
    <ligand>
        <name>Ca(2+)</name>
        <dbReference type="ChEBI" id="CHEBI:29108"/>
        <label>4</label>
    </ligand>
</feature>
<evidence type="ECO:0000256" key="6">
    <source>
        <dbReference type="ARBA" id="ARBA00022670"/>
    </source>
</evidence>
<feature type="repeat" description="Hemopexin" evidence="25">
    <location>
        <begin position="818"/>
        <end position="862"/>
    </location>
</feature>
<sequence>MRVVLVSSLNSLKFDEQLSINQQSQLVNLTRVVHVCGQPQKTPTEAAPSEESKSDTASNGSDKIVPVRSISSPDLYTRLQQLMRNLSPSKNFFSALADTLCSDDNLGVRSDTNCWNGEGIGEYTKTLVGFGMSAQKYNPEMESVQTMDEKIAQLVDKLKHIRQVISSRTNPVTPEADSVMNDGSGSGYLRKEYTKFNHDDDEDYGSEDGSGSGYDGYDEDSYRRKKPRIHSPKWTSQKPGTDDDLQIDEISGGSTREEKIDAFAGTSGGSLVATLMAVDTAKVETMANTIYEIADDIRSRPLRSLTPGYHLTEEVKLHLHKLLPENAHVLARNKTFISVTNVSQLKNSRFTDFESKEELIQCLMCSCFIPVYDGFRAPTFRGRICIDGAYTSNLPRFSEGRTIVVTPFSGELDISPIETGCTKIIFRQQLFCCSISNAIRLQRALFPPPQSVMEKYHEDGFQDAVQFLKREGWLEFIPRYIPVKSENRDFVLASLTMPLRIFVHSTTVSSLYLLVTLLSQTIFVLRAAPVVENKLQALTYLTQFGYVGGSSNDKGSLITEDYIKKAVIEFQRFAGLNQTGILDNSTMTMMNMPRCGVKDKVGYGLEAKRKKRYALQGSRWRVNDLTYRISKYPSRLTKAQVDEEIDRAFKVWSDYTNLRFIQKTSGNIHIDVRFVRGEHGDGDPFDGTGGTLAHAYFPIYGGDAHFDEDERWTINSYRGSNLFQVAAHEFGHSLGLSHSDVQAALMAPFYRGYQASFKLHQDDIKAIQSLYGEKRARPVPKQPPPKQPGSGSGFGPGFGSGGRPTDEGNGQEGELCSDSRIDAIFSVGKRSYVFKGDYYWEVADEGLADGYPRQIKKDWKGLPSNIDAAFTYSNGKTYFFKDNLYWRFKGMKLDEGYPKRISQGFNGVPEKVDAAFMWSGNDKVYFFKGSKYWKFDQSKNPPVSSEYPKAVSLWTGIPNNINAAFQYTNGFTYFFQGTNYWRFNDRRFRVDYAEPPFPRSSAMWWFGCKAMSSDNLDVPKSSGLKSNEASDEQIEDASNDEYVYDYHPDALRDPNTGGNGVMNSVAELIGTVLWLDNRFLGITVAVVSNIFVPQSLQLDECKALLFKWIFTTTLSMRRMWKVKRIFRKADSSLNFVLDVPWSKIQHLLQESDSVLHSSSLNQSRRSRTNAELSGHEMCQNCQSNTREFEERLAEVQQQLTVAVSSNYTKNVMIEQLDKTLSKIVEGWKKLESEKFTQINKLERERNTAKEDLKREQEVLIKVERELTLTLDKLMLSQKEIQQIHSDKQTWMAEFESKISKLSDDLTSAQNQNSNLTASNKMLIDEYENKLRDVNNKYAASIQEWELLEDKFKSQIRDNHMNLNGLQQEKIQNEHTVKTLTLQLQLLRKQLDDELREKESLKVEVSILQARNSAAKNEMEEKEKNSIDLLKKEHEKNMLNLEKKLIAQYEKKSSEMSICYQKSFDEQLQKKIDEDARERAVLEVEYEKAMQEQAERYNQQMRLKDTELERQHGRRAEEIQDLINEIRHLQKENCTLASSRSHLMARIQDLLQNQWQESLKILYGSSNGSQPPLKLSLSSLSPQDLFSQNLSDELDYLPSCEIPTSDYESVNVQRVHVCKARVQKSQSQSQIPVISSNLLPTNSRTSFKASPPKKSNYKFTESHSSGNYSKGLTLTLPPTDLFDDFYSLAKPLSQKCDSSDDASTEYCLVDEQRVNENNEKNRERSRHTSSLASRRETTESISSYKDDLPPKIKRKTQSLLERIPIPDDELSKLEYSDNLTLSDIILEPERTNSKSTQNRFRSGADRPLNESINRHEERQTMLKKYLEELLRRPPGEPFDASKELPCKDESNIRQPQRRMSNARRNEVPRLHLPNK</sequence>